<protein>
    <submittedName>
        <fullName evidence="1">Uncharacterized protein</fullName>
    </submittedName>
</protein>
<evidence type="ECO:0000313" key="1">
    <source>
        <dbReference type="EMBL" id="TMQ59287.1"/>
    </source>
</evidence>
<dbReference type="Proteomes" id="UP000316852">
    <property type="component" value="Unassembled WGS sequence"/>
</dbReference>
<reference evidence="1 2" key="1">
    <citation type="journal article" date="2019" name="Nat. Microbiol.">
        <title>Mediterranean grassland soil C-N compound turnover is dependent on rainfall and depth, and is mediated by genomically divergent microorganisms.</title>
        <authorList>
            <person name="Diamond S."/>
            <person name="Andeer P.F."/>
            <person name="Li Z."/>
            <person name="Crits-Christoph A."/>
            <person name="Burstein D."/>
            <person name="Anantharaman K."/>
            <person name="Lane K.R."/>
            <person name="Thomas B.C."/>
            <person name="Pan C."/>
            <person name="Northen T.R."/>
            <person name="Banfield J.F."/>
        </authorList>
    </citation>
    <scope>NUCLEOTIDE SEQUENCE [LARGE SCALE GENOMIC DNA]</scope>
    <source>
        <strain evidence="1">WS_6</strain>
    </source>
</reference>
<organism evidence="1 2">
    <name type="scientific">Eiseniibacteriota bacterium</name>
    <dbReference type="NCBI Taxonomy" id="2212470"/>
    <lineage>
        <taxon>Bacteria</taxon>
        <taxon>Candidatus Eiseniibacteriota</taxon>
    </lineage>
</organism>
<dbReference type="AlphaFoldDB" id="A0A538T6M8"/>
<sequence length="185" mass="21198">MPLEDLSFASLESLIRQHLSTTEEESTSALIRRLRSARARGHLTRTELRAIGRWKSARAIGQMAANSPARVRRATKMALRTRSERIRLQALLSLRGVSVPMASAILTLLYPRRYGVIDIRVWQLLHGVGAVTRKPNGVGFTYDHWNEFLSIVRSFAKKHGVKARDIERALFEAHRHYQKGRLYDR</sequence>
<evidence type="ECO:0000313" key="2">
    <source>
        <dbReference type="Proteomes" id="UP000316852"/>
    </source>
</evidence>
<gene>
    <name evidence="1" type="ORF">E6K76_05430</name>
</gene>
<accession>A0A538T6M8</accession>
<comment type="caution">
    <text evidence="1">The sequence shown here is derived from an EMBL/GenBank/DDBJ whole genome shotgun (WGS) entry which is preliminary data.</text>
</comment>
<proteinExistence type="predicted"/>
<dbReference type="EMBL" id="VBOW01000023">
    <property type="protein sequence ID" value="TMQ59287.1"/>
    <property type="molecule type" value="Genomic_DNA"/>
</dbReference>
<name>A0A538T6M8_UNCEI</name>